<evidence type="ECO:0000313" key="2">
    <source>
        <dbReference type="Proteomes" id="UP000028945"/>
    </source>
</evidence>
<dbReference type="Proteomes" id="UP000028945">
    <property type="component" value="Chromosome"/>
</dbReference>
<dbReference type="HOGENOM" id="CLU_1674479_0_0_4"/>
<dbReference type="AlphaFoldDB" id="A0A077DCN6"/>
<protein>
    <submittedName>
        <fullName evidence="1">Uncharacterized protein</fullName>
    </submittedName>
</protein>
<dbReference type="KEGG" id="bpsi:IX83_04410"/>
<dbReference type="RefSeq" id="WP_038499606.1">
    <property type="nucleotide sequence ID" value="NZ_AFWK01000057.1"/>
</dbReference>
<accession>A0A077DCN6</accession>
<organism evidence="1 2">
    <name type="scientific">Basilea psittacipulmonis DSM 24701</name>
    <dbReference type="NCBI Taxonomy" id="1072685"/>
    <lineage>
        <taxon>Bacteria</taxon>
        <taxon>Pseudomonadati</taxon>
        <taxon>Pseudomonadota</taxon>
        <taxon>Betaproteobacteria</taxon>
        <taxon>Burkholderiales</taxon>
        <taxon>Alcaligenaceae</taxon>
        <taxon>Basilea</taxon>
    </lineage>
</organism>
<gene>
    <name evidence="1" type="ORF">IX83_04410</name>
</gene>
<name>A0A077DCN6_9BURK</name>
<sequence length="157" mass="18510">MKREYEDLVKRLLNKPDSEKTREELLEDINILKAQIYSQLKQSGHLIEMDTAECVKHITSLLGIYSLDYLLGLYGISKSTYYNYKNKGKKLVFGDVLLESEIQKSLNERTIHSTRVLTYVLRQKGYWVHKKDVQACWDDMKRRDLIPMSSMTRTDEK</sequence>
<proteinExistence type="predicted"/>
<reference evidence="1 2" key="1">
    <citation type="journal article" date="2014" name="BMC Genomics">
        <title>A genomic perspective on a new bacterial genus and species from the Alcaligenaceae family, Basilea psittacipulmonis.</title>
        <authorList>
            <person name="Whiteson K.L."/>
            <person name="Hernandez D."/>
            <person name="Lazarevic V."/>
            <person name="Gaia N."/>
            <person name="Farinelli L."/>
            <person name="Francois P."/>
            <person name="Pilo P."/>
            <person name="Frey J."/>
            <person name="Schrenzel J."/>
        </authorList>
    </citation>
    <scope>NUCLEOTIDE SEQUENCE [LARGE SCALE GENOMIC DNA]</scope>
    <source>
        <strain evidence="1 2">DSM 24701</strain>
    </source>
</reference>
<dbReference type="EMBL" id="CP009238">
    <property type="protein sequence ID" value="AIL32650.1"/>
    <property type="molecule type" value="Genomic_DNA"/>
</dbReference>
<keyword evidence="2" id="KW-1185">Reference proteome</keyword>
<evidence type="ECO:0000313" key="1">
    <source>
        <dbReference type="EMBL" id="AIL32650.1"/>
    </source>
</evidence>